<keyword evidence="19" id="KW-1185">Reference proteome</keyword>
<dbReference type="HAMAP" id="MF_01973">
    <property type="entry name" value="lon_bact"/>
    <property type="match status" value="1"/>
</dbReference>
<proteinExistence type="evidence at transcript level"/>
<evidence type="ECO:0000256" key="8">
    <source>
        <dbReference type="ARBA" id="ARBA00023016"/>
    </source>
</evidence>
<dbReference type="PROSITE" id="PS51787">
    <property type="entry name" value="LON_N"/>
    <property type="match status" value="1"/>
</dbReference>
<dbReference type="PRINTS" id="PR00830">
    <property type="entry name" value="ENDOLAPTASE"/>
</dbReference>
<reference evidence="18 19" key="1">
    <citation type="submission" date="2020-01" db="EMBL/GenBank/DDBJ databases">
        <title>Draft Genome Analysis of Muricauda sp. HICW Isolated from coastal seawater of PR China.</title>
        <authorList>
            <person name="Chen M.-X."/>
        </authorList>
    </citation>
    <scope>NUCLEOTIDE SEQUENCE [LARGE SCALE GENOMIC DNA]</scope>
    <source>
        <strain evidence="18 19">HICW</strain>
    </source>
</reference>
<dbReference type="Pfam" id="PF05362">
    <property type="entry name" value="Lon_C"/>
    <property type="match status" value="1"/>
</dbReference>
<dbReference type="GO" id="GO:0004252">
    <property type="term" value="F:serine-type endopeptidase activity"/>
    <property type="evidence" value="ECO:0007669"/>
    <property type="project" value="UniProtKB-UniRule"/>
</dbReference>
<accession>A0A850NJK2</accession>
<dbReference type="InterPro" id="IPR003111">
    <property type="entry name" value="Lon_prtase_N"/>
</dbReference>
<dbReference type="GO" id="GO:0016887">
    <property type="term" value="F:ATP hydrolysis activity"/>
    <property type="evidence" value="ECO:0007669"/>
    <property type="project" value="UniProtKB-UniRule"/>
</dbReference>
<dbReference type="InterPro" id="IPR027417">
    <property type="entry name" value="P-loop_NTPase"/>
</dbReference>
<dbReference type="InterPro" id="IPR027065">
    <property type="entry name" value="Lon_Prtase"/>
</dbReference>
<comment type="similarity">
    <text evidence="10 11 14 15">Belongs to the peptidase S16 family.</text>
</comment>
<dbReference type="GO" id="GO:0034605">
    <property type="term" value="P:cellular response to heat"/>
    <property type="evidence" value="ECO:0007669"/>
    <property type="project" value="UniProtKB-UniRule"/>
</dbReference>
<evidence type="ECO:0000256" key="14">
    <source>
        <dbReference type="PROSITE-ProRule" id="PRU01122"/>
    </source>
</evidence>
<dbReference type="InterPro" id="IPR027543">
    <property type="entry name" value="Lon_bac"/>
</dbReference>
<dbReference type="GO" id="GO:0006515">
    <property type="term" value="P:protein quality control for misfolded or incompletely synthesized proteins"/>
    <property type="evidence" value="ECO:0007669"/>
    <property type="project" value="UniProtKB-UniRule"/>
</dbReference>
<dbReference type="InterPro" id="IPR054594">
    <property type="entry name" value="Lon_lid"/>
</dbReference>
<dbReference type="GO" id="GO:0004176">
    <property type="term" value="F:ATP-dependent peptidase activity"/>
    <property type="evidence" value="ECO:0007669"/>
    <property type="project" value="UniProtKB-UniRule"/>
</dbReference>
<gene>
    <name evidence="10 18" type="primary">lon</name>
    <name evidence="18" type="ORF">GUA46_16390</name>
</gene>
<dbReference type="PIRSF" id="PIRSF001174">
    <property type="entry name" value="Lon_proteas"/>
    <property type="match status" value="1"/>
</dbReference>
<dbReference type="SUPFAM" id="SSF88697">
    <property type="entry name" value="PUA domain-like"/>
    <property type="match status" value="1"/>
</dbReference>
<dbReference type="Pfam" id="PF22667">
    <property type="entry name" value="Lon_lid"/>
    <property type="match status" value="1"/>
</dbReference>
<feature type="binding site" evidence="10 13">
    <location>
        <begin position="390"/>
        <end position="397"/>
    </location>
    <ligand>
        <name>ATP</name>
        <dbReference type="ChEBI" id="CHEBI:30616"/>
    </ligand>
</feature>
<dbReference type="Gene3D" id="3.30.230.10">
    <property type="match status" value="1"/>
</dbReference>
<dbReference type="Pfam" id="PF00004">
    <property type="entry name" value="AAA"/>
    <property type="match status" value="1"/>
</dbReference>
<dbReference type="InterPro" id="IPR003593">
    <property type="entry name" value="AAA+_ATPase"/>
</dbReference>
<evidence type="ECO:0000256" key="15">
    <source>
        <dbReference type="RuleBase" id="RU000591"/>
    </source>
</evidence>
<keyword evidence="8 10" id="KW-0346">Stress response</keyword>
<evidence type="ECO:0000256" key="12">
    <source>
        <dbReference type="PIRSR" id="PIRSR001174-1"/>
    </source>
</evidence>
<evidence type="ECO:0000256" key="7">
    <source>
        <dbReference type="ARBA" id="ARBA00022840"/>
    </source>
</evidence>
<dbReference type="Gene3D" id="1.20.5.5270">
    <property type="match status" value="1"/>
</dbReference>
<dbReference type="EMBL" id="WYET01000013">
    <property type="protein sequence ID" value="NVN19919.1"/>
    <property type="molecule type" value="Genomic_DNA"/>
</dbReference>
<evidence type="ECO:0000256" key="1">
    <source>
        <dbReference type="ARBA" id="ARBA00004496"/>
    </source>
</evidence>
<dbReference type="RefSeq" id="WP_176621388.1">
    <property type="nucleotide sequence ID" value="NZ_WYET01000013.1"/>
</dbReference>
<dbReference type="SMART" id="SM00464">
    <property type="entry name" value="LON"/>
    <property type="match status" value="1"/>
</dbReference>
<dbReference type="Gene3D" id="2.30.130.40">
    <property type="entry name" value="LON domain-like"/>
    <property type="match status" value="1"/>
</dbReference>
<dbReference type="Gene3D" id="1.10.8.60">
    <property type="match status" value="1"/>
</dbReference>
<dbReference type="InterPro" id="IPR008268">
    <property type="entry name" value="Peptidase_S16_AS"/>
</dbReference>
<comment type="subcellular location">
    <subcellularLocation>
        <location evidence="1 10 11">Cytoplasm</location>
    </subcellularLocation>
</comment>
<name>A0A850NJK2_9FLAO</name>
<evidence type="ECO:0000313" key="18">
    <source>
        <dbReference type="EMBL" id="NVN19919.1"/>
    </source>
</evidence>
<dbReference type="Gene3D" id="1.20.58.1480">
    <property type="match status" value="1"/>
</dbReference>
<keyword evidence="4 10" id="KW-0547">Nucleotide-binding</keyword>
<protein>
    <recommendedName>
        <fullName evidence="10 11">Lon protease</fullName>
        <ecNumber evidence="10 11">3.4.21.53</ecNumber>
    </recommendedName>
    <alternativeName>
        <fullName evidence="10">ATP-dependent protease La</fullName>
    </alternativeName>
</protein>
<evidence type="ECO:0000256" key="6">
    <source>
        <dbReference type="ARBA" id="ARBA00022825"/>
    </source>
</evidence>
<feature type="domain" description="Lon proteolytic" evidence="16">
    <location>
        <begin position="626"/>
        <end position="807"/>
    </location>
</feature>
<dbReference type="SUPFAM" id="SSF54211">
    <property type="entry name" value="Ribosomal protein S5 domain 2-like"/>
    <property type="match status" value="1"/>
</dbReference>
<keyword evidence="2 10" id="KW-0963">Cytoplasm</keyword>
<evidence type="ECO:0000256" key="5">
    <source>
        <dbReference type="ARBA" id="ARBA00022801"/>
    </source>
</evidence>
<dbReference type="PROSITE" id="PS01046">
    <property type="entry name" value="LON_SER"/>
    <property type="match status" value="1"/>
</dbReference>
<dbReference type="PROSITE" id="PS51786">
    <property type="entry name" value="LON_PROTEOLYTIC"/>
    <property type="match status" value="1"/>
</dbReference>
<dbReference type="SUPFAM" id="SSF52540">
    <property type="entry name" value="P-loop containing nucleoside triphosphate hydrolases"/>
    <property type="match status" value="1"/>
</dbReference>
<evidence type="ECO:0000256" key="4">
    <source>
        <dbReference type="ARBA" id="ARBA00022741"/>
    </source>
</evidence>
<dbReference type="InterPro" id="IPR004815">
    <property type="entry name" value="Lon_bac/euk-typ"/>
</dbReference>
<dbReference type="InterPro" id="IPR015947">
    <property type="entry name" value="PUA-like_sf"/>
</dbReference>
<dbReference type="GO" id="GO:0005524">
    <property type="term" value="F:ATP binding"/>
    <property type="evidence" value="ECO:0007669"/>
    <property type="project" value="UniProtKB-UniRule"/>
</dbReference>
<evidence type="ECO:0000259" key="17">
    <source>
        <dbReference type="PROSITE" id="PS51787"/>
    </source>
</evidence>
<dbReference type="InterPro" id="IPR003959">
    <property type="entry name" value="ATPase_AAA_core"/>
</dbReference>
<comment type="catalytic activity">
    <reaction evidence="9 10 11 14">
        <text>Hydrolysis of proteins in presence of ATP.</text>
        <dbReference type="EC" id="3.4.21.53"/>
    </reaction>
</comment>
<keyword evidence="3 10" id="KW-0645">Protease</keyword>
<evidence type="ECO:0000256" key="10">
    <source>
        <dbReference type="HAMAP-Rule" id="MF_01973"/>
    </source>
</evidence>
<dbReference type="SMART" id="SM00382">
    <property type="entry name" value="AAA"/>
    <property type="match status" value="1"/>
</dbReference>
<evidence type="ECO:0000256" key="13">
    <source>
        <dbReference type="PIRSR" id="PIRSR001174-2"/>
    </source>
</evidence>
<dbReference type="GO" id="GO:0005737">
    <property type="term" value="C:cytoplasm"/>
    <property type="evidence" value="ECO:0007669"/>
    <property type="project" value="UniProtKB-SubCell"/>
</dbReference>
<dbReference type="CDD" id="cd19500">
    <property type="entry name" value="RecA-like_Lon"/>
    <property type="match status" value="1"/>
</dbReference>
<comment type="caution">
    <text evidence="18">The sequence shown here is derived from an EMBL/GenBank/DDBJ whole genome shotgun (WGS) entry which is preliminary data.</text>
</comment>
<dbReference type="FunFam" id="3.40.50.300:FF:000021">
    <property type="entry name" value="Lon protease homolog"/>
    <property type="match status" value="1"/>
</dbReference>
<feature type="domain" description="Lon N-terminal" evidence="17">
    <location>
        <begin position="44"/>
        <end position="239"/>
    </location>
</feature>
<evidence type="ECO:0000259" key="16">
    <source>
        <dbReference type="PROSITE" id="PS51786"/>
    </source>
</evidence>
<dbReference type="InterPro" id="IPR014721">
    <property type="entry name" value="Ribsml_uS5_D2-typ_fold_subgr"/>
</dbReference>
<organism evidence="18 19">
    <name type="scientific">Flagellimonas chongwuensis</name>
    <dbReference type="NCBI Taxonomy" id="2697365"/>
    <lineage>
        <taxon>Bacteria</taxon>
        <taxon>Pseudomonadati</taxon>
        <taxon>Bacteroidota</taxon>
        <taxon>Flavobacteriia</taxon>
        <taxon>Flavobacteriales</taxon>
        <taxon>Flavobacteriaceae</taxon>
        <taxon>Flagellimonas</taxon>
    </lineage>
</organism>
<comment type="function">
    <text evidence="10">ATP-dependent serine protease that mediates the selective degradation of mutant and abnormal proteins as well as certain short-lived regulatory proteins. Required for cellular homeostasis and for survival from DNA damage and developmental changes induced by stress. Degrades polypeptides processively to yield small peptide fragments that are 5 to 10 amino acids long. Binds to DNA in a double-stranded, site-specific manner.</text>
</comment>
<dbReference type="Pfam" id="PF02190">
    <property type="entry name" value="LON_substr_bdg"/>
    <property type="match status" value="1"/>
</dbReference>
<sequence>MGEMKITKFDNIDLQGLDEDAELIPLLTPEDEEQMNKESLPETLPVLPLRNTVLFPGVVIPITAGRDKSINLIKDANNGSKTIGVVSQKDESVENPGPEDINTVGTVARILRVLQMPDGNTTVIIQGKKRFKIDAVLTEKPYLTAQVSEAAEERPDEKGSEFEAIIDSIKELAFKIIKDNPNIPSEATFAIKNIQSNSFLINFVSSNLNLDVKDKQQLLEIANLQERALATLKYMNMELQKLELRNDIQSKVRSDMDQQQREYFLHQQMKTIQEELGGLSYEEEVDEMAEKAKKKKWSKKVKEHFEKELSKMQRMNPQVAEYSIQRNYLDLLLDLPWNEFSKDKFDLKRAQKILDRDHYGLEDVKRRIIEYLAVLKLRNDMKSPILCLYGPPGVGKTSLGKSVAEALGREYVRMSLGGLRDEAEIRGHRKTYIGAMPGRIIQSLKKAGTSNPVFILDEIDKLSNSHQGDPSSAMLEVLDPEQNSEFHDNFLEMGYDLSKVMFIATANNLSTIQPALRDRMEIINVTGYTIEEKVEIAKRHLLPKQLEEHGLSKKDLKIGKRQLEKIVEGYTRESGVRSLEKQIAKVVRYAAKSIAMEEEYNVTLTNENIEDILGPARLERDKYENNDVAGVVTGLAWTSVGGDILFIESILSKGKGAMNITGNLGKVMKESATIAMEYIKSNADAYGIDSGVFDKYNVHIHVPEGATPKDGPSAGITMLTSLISLFTQRKVKKSLAMTGEITLRGKVLPVGGIKEKILAAKRAKIKEIILCADNKRDIEEIKDEYLKGLTFHYVTDMSEVIDIAITKQKVKNAKEL</sequence>
<feature type="active site" evidence="10 12">
    <location>
        <position position="756"/>
    </location>
</feature>
<feature type="active site" evidence="10 12">
    <location>
        <position position="713"/>
    </location>
</feature>
<dbReference type="AlphaFoldDB" id="A0A850NJK2"/>
<keyword evidence="7 10" id="KW-0067">ATP-binding</keyword>
<dbReference type="GO" id="GO:0043565">
    <property type="term" value="F:sequence-specific DNA binding"/>
    <property type="evidence" value="ECO:0007669"/>
    <property type="project" value="UniProtKB-UniRule"/>
</dbReference>
<dbReference type="Proteomes" id="UP000558089">
    <property type="component" value="Unassembled WGS sequence"/>
</dbReference>
<evidence type="ECO:0000256" key="2">
    <source>
        <dbReference type="ARBA" id="ARBA00022490"/>
    </source>
</evidence>
<comment type="subunit">
    <text evidence="10 11">Homohexamer. Organized in a ring with a central cavity.</text>
</comment>
<dbReference type="Gene3D" id="3.40.50.300">
    <property type="entry name" value="P-loop containing nucleotide triphosphate hydrolases"/>
    <property type="match status" value="1"/>
</dbReference>
<dbReference type="InterPro" id="IPR046336">
    <property type="entry name" value="Lon_prtase_N_sf"/>
</dbReference>
<dbReference type="InterPro" id="IPR020568">
    <property type="entry name" value="Ribosomal_Su5_D2-typ_SF"/>
</dbReference>
<evidence type="ECO:0000256" key="9">
    <source>
        <dbReference type="ARBA" id="ARBA00050665"/>
    </source>
</evidence>
<evidence type="ECO:0000313" key="19">
    <source>
        <dbReference type="Proteomes" id="UP000558089"/>
    </source>
</evidence>
<evidence type="ECO:0000256" key="3">
    <source>
        <dbReference type="ARBA" id="ARBA00022670"/>
    </source>
</evidence>
<comment type="induction">
    <text evidence="10">By heat shock.</text>
</comment>
<dbReference type="NCBIfam" id="TIGR00763">
    <property type="entry name" value="lon"/>
    <property type="match status" value="1"/>
</dbReference>
<dbReference type="InterPro" id="IPR008269">
    <property type="entry name" value="Lon_proteolytic"/>
</dbReference>
<dbReference type="EC" id="3.4.21.53" evidence="10 11"/>
<keyword evidence="5 10" id="KW-0378">Hydrolase</keyword>
<keyword evidence="6 10" id="KW-0720">Serine protease</keyword>
<evidence type="ECO:0000256" key="11">
    <source>
        <dbReference type="PIRNR" id="PIRNR001174"/>
    </source>
</evidence>
<dbReference type="PANTHER" id="PTHR10046">
    <property type="entry name" value="ATP DEPENDENT LON PROTEASE FAMILY MEMBER"/>
    <property type="match status" value="1"/>
</dbReference>